<evidence type="ECO:0000256" key="1">
    <source>
        <dbReference type="ARBA" id="ARBA00022679"/>
    </source>
</evidence>
<evidence type="ECO:0000259" key="6">
    <source>
        <dbReference type="PROSITE" id="PS50011"/>
    </source>
</evidence>
<evidence type="ECO:0000256" key="5">
    <source>
        <dbReference type="PROSITE-ProRule" id="PRU00339"/>
    </source>
</evidence>
<dbReference type="SUPFAM" id="SSF48452">
    <property type="entry name" value="TPR-like"/>
    <property type="match status" value="1"/>
</dbReference>
<accession>A0A538TUS2</accession>
<feature type="domain" description="Protein kinase" evidence="6">
    <location>
        <begin position="9"/>
        <end position="274"/>
    </location>
</feature>
<dbReference type="GO" id="GO:0004674">
    <property type="term" value="F:protein serine/threonine kinase activity"/>
    <property type="evidence" value="ECO:0007669"/>
    <property type="project" value="TreeGrafter"/>
</dbReference>
<dbReference type="CDD" id="cd14014">
    <property type="entry name" value="STKc_PknB_like"/>
    <property type="match status" value="1"/>
</dbReference>
<keyword evidence="4" id="KW-0067">ATP-binding</keyword>
<sequence>MMRERISRYRLLEEVGRGGIGVVYRARDEHLGRDVAVKILRSSARMDESARKRFRREARALSLLSHPSISTVFDFDSDDGIDFMAMEFVEGEKLQDRLRAGPIPEIEVAEIGAQIAAALAAAHEQGIIHRDLKPGNVIVTPKGQVKLLDFGLALLCTGGDSSPETRSLTDLGQVVGTLAYMSPEQLLGKESDERSDLYSLGVLLYEMATGKLPFGATLNTALVNEILHLPAPRSGTLGVRVSPTFDALLVSLLEKDPTRRPGSAARVEAALRAIQTGAKGQGAPPSRSVEVETAVFAPRGVESIAVLPLENLSRDPDQEFFADGMTEALITTLAQIQALRVVSRTSAMQYKGARKPLPQIARELRVDAVVEGTVARFGNRVRITAQLIEASSDRHLWARSYERDMSDVMALQGEVARAIADEIKVQVSQEERARMAPLRRVDPEAYEAYLRGRHHWNRRTDAEIRKGIEYFQQAIAKDPLYAQAYAGLSRAYDTLGTYNFLPPSEAFAKAAAAANRALELDASLPEAHTALGGVRFTHDWDWKGAESEYRQALALDPNYPDTYHWYSDLLSAMGRPEEALAAIQRAHALEPLSLTINMSIGTCLFYARRYDDTIAQQRGTLEFDPNFPPALRNLGGAYEEKGMYAEAIEAYQKAMVHSPQDVSAKGLLAHAFAVSGNRDEARRLLRELTDQQGQRFVSSYSLAAVHVGLGEHERAFELLEDAFRERDRGMAWIKVAPRLDPLRTDPRFTDLLRRMKLVD</sequence>
<dbReference type="Gene3D" id="3.30.200.20">
    <property type="entry name" value="Phosphorylase Kinase, domain 1"/>
    <property type="match status" value="1"/>
</dbReference>
<dbReference type="InterPro" id="IPR008271">
    <property type="entry name" value="Ser/Thr_kinase_AS"/>
</dbReference>
<keyword evidence="3" id="KW-0418">Kinase</keyword>
<reference evidence="7 8" key="1">
    <citation type="journal article" date="2019" name="Nat. Microbiol.">
        <title>Mediterranean grassland soil C-N compound turnover is dependent on rainfall and depth, and is mediated by genomically divergent microorganisms.</title>
        <authorList>
            <person name="Diamond S."/>
            <person name="Andeer P.F."/>
            <person name="Li Z."/>
            <person name="Crits-Christoph A."/>
            <person name="Burstein D."/>
            <person name="Anantharaman K."/>
            <person name="Lane K.R."/>
            <person name="Thomas B.C."/>
            <person name="Pan C."/>
            <person name="Northen T.R."/>
            <person name="Banfield J.F."/>
        </authorList>
    </citation>
    <scope>NUCLEOTIDE SEQUENCE [LARGE SCALE GENOMIC DNA]</scope>
    <source>
        <strain evidence="7">WS_9</strain>
    </source>
</reference>
<dbReference type="PROSITE" id="PS50011">
    <property type="entry name" value="PROTEIN_KINASE_DOM"/>
    <property type="match status" value="1"/>
</dbReference>
<dbReference type="Pfam" id="PF00069">
    <property type="entry name" value="Pkinase"/>
    <property type="match status" value="1"/>
</dbReference>
<keyword evidence="1" id="KW-0808">Transferase</keyword>
<dbReference type="InterPro" id="IPR011009">
    <property type="entry name" value="Kinase-like_dom_sf"/>
</dbReference>
<dbReference type="PROSITE" id="PS50293">
    <property type="entry name" value="TPR_REGION"/>
    <property type="match status" value="1"/>
</dbReference>
<dbReference type="Gene3D" id="1.10.510.10">
    <property type="entry name" value="Transferase(Phosphotransferase) domain 1"/>
    <property type="match status" value="1"/>
</dbReference>
<dbReference type="SUPFAM" id="SSF56112">
    <property type="entry name" value="Protein kinase-like (PK-like)"/>
    <property type="match status" value="1"/>
</dbReference>
<dbReference type="GO" id="GO:0005524">
    <property type="term" value="F:ATP binding"/>
    <property type="evidence" value="ECO:0007669"/>
    <property type="project" value="UniProtKB-KW"/>
</dbReference>
<evidence type="ECO:0000313" key="8">
    <source>
        <dbReference type="Proteomes" id="UP000317691"/>
    </source>
</evidence>
<evidence type="ECO:0000256" key="3">
    <source>
        <dbReference type="ARBA" id="ARBA00022777"/>
    </source>
</evidence>
<name>A0A538TUS2_UNCEI</name>
<dbReference type="PROSITE" id="PS50005">
    <property type="entry name" value="TPR"/>
    <property type="match status" value="1"/>
</dbReference>
<proteinExistence type="predicted"/>
<dbReference type="Gene3D" id="1.25.40.10">
    <property type="entry name" value="Tetratricopeptide repeat domain"/>
    <property type="match status" value="2"/>
</dbReference>
<protein>
    <submittedName>
        <fullName evidence="7">Tetratricopeptide repeat protein</fullName>
    </submittedName>
</protein>
<dbReference type="InterPro" id="IPR000719">
    <property type="entry name" value="Prot_kinase_dom"/>
</dbReference>
<dbReference type="PANTHER" id="PTHR43289">
    <property type="entry name" value="MITOGEN-ACTIVATED PROTEIN KINASE KINASE KINASE 20-RELATED"/>
    <property type="match status" value="1"/>
</dbReference>
<evidence type="ECO:0000313" key="7">
    <source>
        <dbReference type="EMBL" id="TMQ67374.1"/>
    </source>
</evidence>
<dbReference type="SMART" id="SM00028">
    <property type="entry name" value="TPR"/>
    <property type="match status" value="3"/>
</dbReference>
<dbReference type="Proteomes" id="UP000317691">
    <property type="component" value="Unassembled WGS sequence"/>
</dbReference>
<dbReference type="AlphaFoldDB" id="A0A538TUS2"/>
<dbReference type="Gene3D" id="3.40.50.10610">
    <property type="entry name" value="ABC-type transport auxiliary lipoprotein component"/>
    <property type="match status" value="1"/>
</dbReference>
<organism evidence="7 8">
    <name type="scientific">Eiseniibacteriota bacterium</name>
    <dbReference type="NCBI Taxonomy" id="2212470"/>
    <lineage>
        <taxon>Bacteria</taxon>
        <taxon>Candidatus Eiseniibacteriota</taxon>
    </lineage>
</organism>
<keyword evidence="2" id="KW-0547">Nucleotide-binding</keyword>
<dbReference type="SMART" id="SM00220">
    <property type="entry name" value="S_TKc"/>
    <property type="match status" value="1"/>
</dbReference>
<dbReference type="InterPro" id="IPR011990">
    <property type="entry name" value="TPR-like_helical_dom_sf"/>
</dbReference>
<dbReference type="EMBL" id="VBOZ01000001">
    <property type="protein sequence ID" value="TMQ67374.1"/>
    <property type="molecule type" value="Genomic_DNA"/>
</dbReference>
<comment type="caution">
    <text evidence="7">The sequence shown here is derived from an EMBL/GenBank/DDBJ whole genome shotgun (WGS) entry which is preliminary data.</text>
</comment>
<gene>
    <name evidence="7" type="ORF">E6K79_00220</name>
</gene>
<evidence type="ECO:0000256" key="2">
    <source>
        <dbReference type="ARBA" id="ARBA00022741"/>
    </source>
</evidence>
<keyword evidence="5" id="KW-0802">TPR repeat</keyword>
<dbReference type="InterPro" id="IPR019734">
    <property type="entry name" value="TPR_rpt"/>
</dbReference>
<dbReference type="PANTHER" id="PTHR43289:SF6">
    <property type="entry name" value="SERINE_THREONINE-PROTEIN KINASE NEKL-3"/>
    <property type="match status" value="1"/>
</dbReference>
<feature type="repeat" description="TPR" evidence="5">
    <location>
        <begin position="628"/>
        <end position="661"/>
    </location>
</feature>
<dbReference type="PROSITE" id="PS00108">
    <property type="entry name" value="PROTEIN_KINASE_ST"/>
    <property type="match status" value="1"/>
</dbReference>
<evidence type="ECO:0000256" key="4">
    <source>
        <dbReference type="ARBA" id="ARBA00022840"/>
    </source>
</evidence>
<dbReference type="Pfam" id="PF14559">
    <property type="entry name" value="TPR_19"/>
    <property type="match status" value="2"/>
</dbReference>
<dbReference type="NCBIfam" id="NF047558">
    <property type="entry name" value="TPR_END_plus"/>
    <property type="match status" value="1"/>
</dbReference>